<dbReference type="GeneID" id="89946943"/>
<evidence type="ECO:0000256" key="5">
    <source>
        <dbReference type="ARBA" id="ARBA00023242"/>
    </source>
</evidence>
<reference evidence="10 11" key="1">
    <citation type="submission" date="2022-11" db="EMBL/GenBank/DDBJ databases">
        <title>Mucor velutinosus strain NIH1002 WGS.</title>
        <authorList>
            <person name="Subramanian P."/>
            <person name="Mullikin J.C."/>
            <person name="Segre J.A."/>
            <person name="Zelazny A.M."/>
        </authorList>
    </citation>
    <scope>NUCLEOTIDE SEQUENCE [LARGE SCALE GENOMIC DNA]</scope>
    <source>
        <strain evidence="10 11">NIH1002</strain>
    </source>
</reference>
<dbReference type="Proteomes" id="UP001304243">
    <property type="component" value="Unassembled WGS sequence"/>
</dbReference>
<dbReference type="InterPro" id="IPR024943">
    <property type="entry name" value="Enhancer_polycomb"/>
</dbReference>
<keyword evidence="4 7" id="KW-0804">Transcription</keyword>
<feature type="domain" description="Enhancer of polycomb-like N-terminal" evidence="9">
    <location>
        <begin position="6"/>
        <end position="153"/>
    </location>
</feature>
<dbReference type="InterPro" id="IPR019542">
    <property type="entry name" value="Enhancer_polycomb-like_N"/>
</dbReference>
<dbReference type="GO" id="GO:0035267">
    <property type="term" value="C:NuA4 histone acetyltransferase complex"/>
    <property type="evidence" value="ECO:0007669"/>
    <property type="project" value="InterPro"/>
</dbReference>
<evidence type="ECO:0000256" key="1">
    <source>
        <dbReference type="ARBA" id="ARBA00004123"/>
    </source>
</evidence>
<dbReference type="PANTHER" id="PTHR14898">
    <property type="entry name" value="ENHANCER OF POLYCOMB"/>
    <property type="match status" value="1"/>
</dbReference>
<name>A0AAN7HL88_9FUNG</name>
<evidence type="ECO:0000256" key="4">
    <source>
        <dbReference type="ARBA" id="ARBA00023163"/>
    </source>
</evidence>
<evidence type="ECO:0000256" key="6">
    <source>
        <dbReference type="ARBA" id="ARBA00025513"/>
    </source>
</evidence>
<comment type="caution">
    <text evidence="10">The sequence shown here is derived from an EMBL/GenBank/DDBJ whole genome shotgun (WGS) entry which is preliminary data.</text>
</comment>
<protein>
    <recommendedName>
        <fullName evidence="7">Enhancer of polycomb-like protein</fullName>
    </recommendedName>
</protein>
<dbReference type="EMBL" id="JASEJX010000021">
    <property type="protein sequence ID" value="KAK4512539.1"/>
    <property type="molecule type" value="Genomic_DNA"/>
</dbReference>
<evidence type="ECO:0000313" key="10">
    <source>
        <dbReference type="EMBL" id="KAK4512539.1"/>
    </source>
</evidence>
<evidence type="ECO:0000256" key="8">
    <source>
        <dbReference type="SAM" id="MobiDB-lite"/>
    </source>
</evidence>
<proteinExistence type="inferred from homology"/>
<evidence type="ECO:0000256" key="2">
    <source>
        <dbReference type="ARBA" id="ARBA00008035"/>
    </source>
</evidence>
<dbReference type="Pfam" id="PF10513">
    <property type="entry name" value="EPL1"/>
    <property type="match status" value="1"/>
</dbReference>
<dbReference type="AlphaFoldDB" id="A0AAN7HL88"/>
<dbReference type="RefSeq" id="XP_064679205.1">
    <property type="nucleotide sequence ID" value="XM_064822605.1"/>
</dbReference>
<sequence length="633" mass="71911">MVSRFRVKKLSPKHPLPIFKEYQLPDLQDAANAQRSVPQIETGVEKEEEEEHDLQAAISAAQAAVTTGASVEKYIPTPDASCLIPEEEYRSLYKKNYKEPSTLIRFSSTVEDSIGCPYYMDEQDEAYLESYNKEHPGEILSEDLFEKIIWEIESIASQHWPHLDLDPSHIPDFKSFDQHIPDYSKLKSFPNLQMIFQHWRQRCEARQGKSIIPQLKFEEAVKNENDPYVCFRRRETKPVRKTRRTDQQSLERLRKLRSELEMARNLMEMVVRREKIRKEGLVLEHTVFEKKRILQEYQKTLGIKEDEDLLPSLKKKRKIFMEGSSGATIKIPLHKLRRDRLDKSPAQLAIEAELARKKEMDLPYEDCTESPYQPFPFSTPQHFFQSIGATPKDKPKQSGPKYRKRMGRNGRIFIDRKGVAVSSEQHQSGGKSRPGVPLQPTHNQYKFDSDVSEDEHSDEMDIDEMDSLYLQHRVKLLSENELRNLVTIPFLTPLNMMSINNARSAAAAVTNAQQPQHANGRASPASATMTSASLVSPSASYPSANRVPLQQHASTNANPINSVVGNSSASVPIKRQNSRTKMTPQQAAVAMANGMIAANMAAVVNNSNGSNKAAMQRAMAAAQQQQQQLNSRK</sequence>
<feature type="region of interest" description="Disordered" evidence="8">
    <location>
        <begin position="510"/>
        <end position="530"/>
    </location>
</feature>
<accession>A0AAN7HL88</accession>
<organism evidence="10 11">
    <name type="scientific">Mucor velutinosus</name>
    <dbReference type="NCBI Taxonomy" id="708070"/>
    <lineage>
        <taxon>Eukaryota</taxon>
        <taxon>Fungi</taxon>
        <taxon>Fungi incertae sedis</taxon>
        <taxon>Mucoromycota</taxon>
        <taxon>Mucoromycotina</taxon>
        <taxon>Mucoromycetes</taxon>
        <taxon>Mucorales</taxon>
        <taxon>Mucorineae</taxon>
        <taxon>Mucoraceae</taxon>
        <taxon>Mucor</taxon>
    </lineage>
</organism>
<comment type="subcellular location">
    <subcellularLocation>
        <location evidence="1 7">Nucleus</location>
    </subcellularLocation>
</comment>
<gene>
    <name evidence="10" type="ORF">ATC70_003241</name>
</gene>
<feature type="region of interest" description="Disordered" evidence="8">
    <location>
        <begin position="384"/>
        <end position="456"/>
    </location>
</feature>
<dbReference type="GO" id="GO:0005634">
    <property type="term" value="C:nucleus"/>
    <property type="evidence" value="ECO:0007669"/>
    <property type="project" value="UniProtKB-SubCell"/>
</dbReference>
<dbReference type="GO" id="GO:0006357">
    <property type="term" value="P:regulation of transcription by RNA polymerase II"/>
    <property type="evidence" value="ECO:0007669"/>
    <property type="project" value="InterPro"/>
</dbReference>
<keyword evidence="11" id="KW-1185">Reference proteome</keyword>
<keyword evidence="3 7" id="KW-0805">Transcription regulation</keyword>
<evidence type="ECO:0000313" key="11">
    <source>
        <dbReference type="Proteomes" id="UP001304243"/>
    </source>
</evidence>
<evidence type="ECO:0000256" key="3">
    <source>
        <dbReference type="ARBA" id="ARBA00023015"/>
    </source>
</evidence>
<comment type="function">
    <text evidence="6">Component of the NuA4 histone acetyltransferase complex which is involved in transcriptional activation of selected genes principally by acetylation of nucleosomal histone H4 and H2A. The NuA4 complex is also involved in DNA repair. Involved in gene silencing by neighboring heterochromatin, blockage of the silencing spreading along the chromosome, and required for cell cycle progression through G2/M.</text>
</comment>
<comment type="similarity">
    <text evidence="2 7">Belongs to the enhancer of polycomb family.</text>
</comment>
<evidence type="ECO:0000256" key="7">
    <source>
        <dbReference type="RuleBase" id="RU361124"/>
    </source>
</evidence>
<evidence type="ECO:0000259" key="9">
    <source>
        <dbReference type="Pfam" id="PF10513"/>
    </source>
</evidence>
<keyword evidence="5 7" id="KW-0539">Nucleus</keyword>